<dbReference type="EMBL" id="CP036269">
    <property type="protein sequence ID" value="QDT43694.1"/>
    <property type="molecule type" value="Genomic_DNA"/>
</dbReference>
<dbReference type="GO" id="GO:0003677">
    <property type="term" value="F:DNA binding"/>
    <property type="evidence" value="ECO:0007669"/>
    <property type="project" value="UniProtKB-KW"/>
</dbReference>
<evidence type="ECO:0000256" key="2">
    <source>
        <dbReference type="ARBA" id="ARBA00023015"/>
    </source>
</evidence>
<sequence>MAKKAKAPEVSDVTDAELSVLEILWEEPDGVAVREIVLKMYGRHEHSLHGGVKSFLDRLMEKGLVQVDKTGFAHRFSATISREAFVGRQLKKMADSHFGGSLAPMLLSLVNQVEFSDKNRAAIEKMIKNIKD</sequence>
<dbReference type="GO" id="GO:0045892">
    <property type="term" value="P:negative regulation of DNA-templated transcription"/>
    <property type="evidence" value="ECO:0007669"/>
    <property type="project" value="InterPro"/>
</dbReference>
<evidence type="ECO:0000256" key="4">
    <source>
        <dbReference type="ARBA" id="ARBA00023163"/>
    </source>
</evidence>
<dbReference type="KEGG" id="gaz:Pan241w_37960"/>
<keyword evidence="6" id="KW-1185">Reference proteome</keyword>
<dbReference type="RefSeq" id="WP_145218568.1">
    <property type="nucleotide sequence ID" value="NZ_CP036269.1"/>
</dbReference>
<gene>
    <name evidence="5" type="ORF">Pan241w_37960</name>
</gene>
<protein>
    <submittedName>
        <fullName evidence="5">Penicillinase repressor</fullName>
    </submittedName>
</protein>
<keyword evidence="3" id="KW-0238">DNA-binding</keyword>
<dbReference type="SUPFAM" id="SSF46785">
    <property type="entry name" value="Winged helix' DNA-binding domain"/>
    <property type="match status" value="1"/>
</dbReference>
<accession>A0A517RIJ2</accession>
<keyword evidence="4" id="KW-0804">Transcription</keyword>
<dbReference type="AlphaFoldDB" id="A0A517RIJ2"/>
<name>A0A517RIJ2_9PLAN</name>
<dbReference type="InterPro" id="IPR036390">
    <property type="entry name" value="WH_DNA-bd_sf"/>
</dbReference>
<evidence type="ECO:0000313" key="6">
    <source>
        <dbReference type="Proteomes" id="UP000317171"/>
    </source>
</evidence>
<keyword evidence="2" id="KW-0805">Transcription regulation</keyword>
<reference evidence="5 6" key="1">
    <citation type="submission" date="2019-02" db="EMBL/GenBank/DDBJ databases">
        <title>Deep-cultivation of Planctomycetes and their phenomic and genomic characterization uncovers novel biology.</title>
        <authorList>
            <person name="Wiegand S."/>
            <person name="Jogler M."/>
            <person name="Boedeker C."/>
            <person name="Pinto D."/>
            <person name="Vollmers J."/>
            <person name="Rivas-Marin E."/>
            <person name="Kohn T."/>
            <person name="Peeters S.H."/>
            <person name="Heuer A."/>
            <person name="Rast P."/>
            <person name="Oberbeckmann S."/>
            <person name="Bunk B."/>
            <person name="Jeske O."/>
            <person name="Meyerdierks A."/>
            <person name="Storesund J.E."/>
            <person name="Kallscheuer N."/>
            <person name="Luecker S."/>
            <person name="Lage O.M."/>
            <person name="Pohl T."/>
            <person name="Merkel B.J."/>
            <person name="Hornburger P."/>
            <person name="Mueller R.-W."/>
            <person name="Bruemmer F."/>
            <person name="Labrenz M."/>
            <person name="Spormann A.M."/>
            <person name="Op den Camp H."/>
            <person name="Overmann J."/>
            <person name="Amann R."/>
            <person name="Jetten M.S.M."/>
            <person name="Mascher T."/>
            <person name="Medema M.H."/>
            <person name="Devos D.P."/>
            <person name="Kaster A.-K."/>
            <person name="Ovreas L."/>
            <person name="Rohde M."/>
            <person name="Galperin M.Y."/>
            <person name="Jogler C."/>
        </authorList>
    </citation>
    <scope>NUCLEOTIDE SEQUENCE [LARGE SCALE GENOMIC DNA]</scope>
    <source>
        <strain evidence="5 6">Pan241w</strain>
    </source>
</reference>
<evidence type="ECO:0000313" key="5">
    <source>
        <dbReference type="EMBL" id="QDT43694.1"/>
    </source>
</evidence>
<evidence type="ECO:0000256" key="3">
    <source>
        <dbReference type="ARBA" id="ARBA00023125"/>
    </source>
</evidence>
<dbReference type="PIRSF" id="PIRSF019455">
    <property type="entry name" value="CopR_AtkY"/>
    <property type="match status" value="1"/>
</dbReference>
<comment type="similarity">
    <text evidence="1">Belongs to the BlaI transcriptional regulatory family.</text>
</comment>
<dbReference type="Gene3D" id="1.10.10.10">
    <property type="entry name" value="Winged helix-like DNA-binding domain superfamily/Winged helix DNA-binding domain"/>
    <property type="match status" value="1"/>
</dbReference>
<proteinExistence type="inferred from homology"/>
<evidence type="ECO:0000256" key="1">
    <source>
        <dbReference type="ARBA" id="ARBA00011046"/>
    </source>
</evidence>
<dbReference type="OrthoDB" id="284965at2"/>
<dbReference type="Proteomes" id="UP000317171">
    <property type="component" value="Chromosome"/>
</dbReference>
<dbReference type="InterPro" id="IPR036388">
    <property type="entry name" value="WH-like_DNA-bd_sf"/>
</dbReference>
<organism evidence="5 6">
    <name type="scientific">Gimesia alba</name>
    <dbReference type="NCBI Taxonomy" id="2527973"/>
    <lineage>
        <taxon>Bacteria</taxon>
        <taxon>Pseudomonadati</taxon>
        <taxon>Planctomycetota</taxon>
        <taxon>Planctomycetia</taxon>
        <taxon>Planctomycetales</taxon>
        <taxon>Planctomycetaceae</taxon>
        <taxon>Gimesia</taxon>
    </lineage>
</organism>
<dbReference type="Pfam" id="PF03965">
    <property type="entry name" value="Penicillinase_R"/>
    <property type="match status" value="1"/>
</dbReference>
<dbReference type="InterPro" id="IPR005650">
    <property type="entry name" value="BlaI_family"/>
</dbReference>